<feature type="transmembrane region" description="Helical" evidence="7">
    <location>
        <begin position="262"/>
        <end position="290"/>
    </location>
</feature>
<comment type="subcellular location">
    <subcellularLocation>
        <location evidence="1">Cell membrane</location>
        <topology evidence="1">Multi-pass membrane protein</topology>
    </subcellularLocation>
</comment>
<dbReference type="PANTHER" id="PTHR30572">
    <property type="entry name" value="MEMBRANE COMPONENT OF TRANSPORTER-RELATED"/>
    <property type="match status" value="1"/>
</dbReference>
<dbReference type="OrthoDB" id="9780560at2"/>
<feature type="transmembrane region" description="Helical" evidence="7">
    <location>
        <begin position="496"/>
        <end position="515"/>
    </location>
</feature>
<evidence type="ECO:0000256" key="3">
    <source>
        <dbReference type="ARBA" id="ARBA00022692"/>
    </source>
</evidence>
<dbReference type="RefSeq" id="WP_139987092.1">
    <property type="nucleotide sequence ID" value="NZ_VENP01000033.1"/>
</dbReference>
<gene>
    <name evidence="9" type="ORF">FH969_09645</name>
</gene>
<feature type="transmembrane region" description="Helical" evidence="7">
    <location>
        <begin position="311"/>
        <end position="344"/>
    </location>
</feature>
<dbReference type="PANTHER" id="PTHR30572:SF4">
    <property type="entry name" value="ABC TRANSPORTER PERMEASE YTRF"/>
    <property type="match status" value="1"/>
</dbReference>
<keyword evidence="4 7" id="KW-1133">Transmembrane helix</keyword>
<dbReference type="Pfam" id="PF02687">
    <property type="entry name" value="FtsX"/>
    <property type="match status" value="2"/>
</dbReference>
<name>A0A5C5BAD5_9MICO</name>
<keyword evidence="10" id="KW-1185">Reference proteome</keyword>
<protein>
    <submittedName>
        <fullName evidence="9">FtsX-like permease family protein</fullName>
    </submittedName>
</protein>
<accession>A0A5C5BAD5</accession>
<comment type="similarity">
    <text evidence="6">Belongs to the ABC-4 integral membrane protein family.</text>
</comment>
<keyword evidence="5 7" id="KW-0472">Membrane</keyword>
<comment type="caution">
    <text evidence="9">The sequence shown here is derived from an EMBL/GenBank/DDBJ whole genome shotgun (WGS) entry which is preliminary data.</text>
</comment>
<dbReference type="Proteomes" id="UP000313849">
    <property type="component" value="Unassembled WGS sequence"/>
</dbReference>
<reference evidence="9 10" key="1">
    <citation type="submission" date="2019-06" db="EMBL/GenBank/DDBJ databases">
        <title>Draft genome sequence of Miniimonas arenae KCTC 19750T isolated from sea sand.</title>
        <authorList>
            <person name="Park S.-J."/>
        </authorList>
    </citation>
    <scope>NUCLEOTIDE SEQUENCE [LARGE SCALE GENOMIC DNA]</scope>
    <source>
        <strain evidence="9 10">KCTC 19750</strain>
    </source>
</reference>
<dbReference type="GO" id="GO:0022857">
    <property type="term" value="F:transmembrane transporter activity"/>
    <property type="evidence" value="ECO:0007669"/>
    <property type="project" value="TreeGrafter"/>
</dbReference>
<sequence>MLRVAVRGIRAHLVRFVMSLLAVALGVAFVAGTFSLRTMMSGTFDQIVDATSTADVYVRGASTDDEGSGGAFGAQSPVVPVDLTEPIAALDGVATVVPDVSGSIVLVGADGTAVQTGQAPSIGLGWSPDSTDVTFPTGRAPQGADEIAIERGALERSGLAVGDATRIVVGGEVRDVTVVGEADMGGSMAGATLILLPQDVALAAFAPDGLVPSLGIALADGASSDDVLTEVDGVLADSGTDGLEAVTGEQVAQESKDAIADVLGFITTFLLVFAAVALFVGAFIIANTFAMSVRQRMREFALLRAVGASPVQVFVSILVQAGIVGLVGAAIGVLGGIGLVVALRAGLDRMGMQLAGEIPADPETLALSVLVGTVVSLAAAAVPARRAALVPPVEAMREEVTVRERSLRTRGWVGLALLVVGAGALAVAVARPSADRAPTWLGVGAGAVLVGMLVVAPVLARTVVGALAWPLVALLRPIGRLARGNVVRSPRRTANTAGALMIGMALVGAATVIAASTQASVADVVAAETDADLVLRSASGTIPEGVVADVEAVPGVEVADVVRYAPATVALADGTAVGGGPGPSLVAGIAPEMVGRTLLVTVEDGDPGQALAAGEAMVNASLLDGVGVGDALEVTGPSGAPQEVTVGAVIRSTAVGTSVTVSTDALDALAPRQTQVVDTIFLVAEPGTDPATLKTDVSAAVAPYVVVSVLTQEEFVSQLSAQVDQILVILYALLGLSVVIAVLGIVNTLALSVIERTREIGLLRAVGLGRLQLAGTVTIESVLTAVFGTAVGLAVGVGLAATMPTVFEADGLTTLAVPWATLLVMLALAVVVGVLAAVWPAVRAARLRVLDAVSYE</sequence>
<feature type="domain" description="ABC3 transporter permease C-terminal" evidence="8">
    <location>
        <begin position="272"/>
        <end position="388"/>
    </location>
</feature>
<evidence type="ECO:0000259" key="8">
    <source>
        <dbReference type="Pfam" id="PF02687"/>
    </source>
</evidence>
<evidence type="ECO:0000256" key="2">
    <source>
        <dbReference type="ARBA" id="ARBA00022475"/>
    </source>
</evidence>
<evidence type="ECO:0000256" key="7">
    <source>
        <dbReference type="SAM" id="Phobius"/>
    </source>
</evidence>
<feature type="transmembrane region" description="Helical" evidence="7">
    <location>
        <begin position="819"/>
        <end position="842"/>
    </location>
</feature>
<feature type="transmembrane region" description="Helical" evidence="7">
    <location>
        <begin position="442"/>
        <end position="475"/>
    </location>
</feature>
<dbReference type="InterPro" id="IPR050250">
    <property type="entry name" value="Macrolide_Exporter_MacB"/>
</dbReference>
<evidence type="ECO:0000256" key="6">
    <source>
        <dbReference type="ARBA" id="ARBA00038076"/>
    </source>
</evidence>
<feature type="transmembrane region" description="Helical" evidence="7">
    <location>
        <begin position="773"/>
        <end position="799"/>
    </location>
</feature>
<dbReference type="EMBL" id="VENP01000033">
    <property type="protein sequence ID" value="TNU73790.1"/>
    <property type="molecule type" value="Genomic_DNA"/>
</dbReference>
<feature type="transmembrane region" description="Helical" evidence="7">
    <location>
        <begin position="726"/>
        <end position="752"/>
    </location>
</feature>
<feature type="transmembrane region" description="Helical" evidence="7">
    <location>
        <begin position="412"/>
        <end position="430"/>
    </location>
</feature>
<evidence type="ECO:0000256" key="1">
    <source>
        <dbReference type="ARBA" id="ARBA00004651"/>
    </source>
</evidence>
<dbReference type="AlphaFoldDB" id="A0A5C5BAD5"/>
<evidence type="ECO:0000256" key="4">
    <source>
        <dbReference type="ARBA" id="ARBA00022989"/>
    </source>
</evidence>
<evidence type="ECO:0000313" key="10">
    <source>
        <dbReference type="Proteomes" id="UP000313849"/>
    </source>
</evidence>
<evidence type="ECO:0000313" key="9">
    <source>
        <dbReference type="EMBL" id="TNU73790.1"/>
    </source>
</evidence>
<dbReference type="InterPro" id="IPR003838">
    <property type="entry name" value="ABC3_permease_C"/>
</dbReference>
<organism evidence="9 10">
    <name type="scientific">Miniimonas arenae</name>
    <dbReference type="NCBI Taxonomy" id="676201"/>
    <lineage>
        <taxon>Bacteria</taxon>
        <taxon>Bacillati</taxon>
        <taxon>Actinomycetota</taxon>
        <taxon>Actinomycetes</taxon>
        <taxon>Micrococcales</taxon>
        <taxon>Beutenbergiaceae</taxon>
        <taxon>Miniimonas</taxon>
    </lineage>
</organism>
<feature type="transmembrane region" description="Helical" evidence="7">
    <location>
        <begin position="12"/>
        <end position="36"/>
    </location>
</feature>
<dbReference type="GO" id="GO:0005886">
    <property type="term" value="C:plasma membrane"/>
    <property type="evidence" value="ECO:0007669"/>
    <property type="project" value="UniProtKB-SubCell"/>
</dbReference>
<proteinExistence type="inferred from homology"/>
<evidence type="ECO:0000256" key="5">
    <source>
        <dbReference type="ARBA" id="ARBA00023136"/>
    </source>
</evidence>
<keyword evidence="3 7" id="KW-0812">Transmembrane</keyword>
<feature type="domain" description="ABC3 transporter permease C-terminal" evidence="8">
    <location>
        <begin position="733"/>
        <end position="847"/>
    </location>
</feature>
<keyword evidence="2" id="KW-1003">Cell membrane</keyword>